<accession>A0A3L6SYL8</accession>
<name>A0A3L6SYL8_PANMI</name>
<feature type="chain" id="PRO_5018065567" evidence="1">
    <location>
        <begin position="29"/>
        <end position="335"/>
    </location>
</feature>
<comment type="caution">
    <text evidence="2">The sequence shown here is derived from an EMBL/GenBank/DDBJ whole genome shotgun (WGS) entry which is preliminary data.</text>
</comment>
<reference evidence="3" key="1">
    <citation type="journal article" date="2019" name="Nat. Commun.">
        <title>The genome of broomcorn millet.</title>
        <authorList>
            <person name="Zou C."/>
            <person name="Miki D."/>
            <person name="Li D."/>
            <person name="Tang Q."/>
            <person name="Xiao L."/>
            <person name="Rajput S."/>
            <person name="Deng P."/>
            <person name="Jia W."/>
            <person name="Huang R."/>
            <person name="Zhang M."/>
            <person name="Sun Y."/>
            <person name="Hu J."/>
            <person name="Fu X."/>
            <person name="Schnable P.S."/>
            <person name="Li F."/>
            <person name="Zhang H."/>
            <person name="Feng B."/>
            <person name="Zhu X."/>
            <person name="Liu R."/>
            <person name="Schnable J.C."/>
            <person name="Zhu J.-K."/>
            <person name="Zhang H."/>
        </authorList>
    </citation>
    <scope>NUCLEOTIDE SEQUENCE [LARGE SCALE GENOMIC DNA]</scope>
</reference>
<sequence length="335" mass="36081">MARWSASTPAAVLGAGLLLCVMALAASAQTLQRGNMQVINMDGKRNSKFTCADTRKNSKRPGCTATCPNRCPKKCLVLCPTCKTFCLCDFYPGVSCGDPRFTGADGNNFYFHGKKDRDFCILSDAGLHINAHFIGKRNPAMSRDFTWIQALGVRFAHHHLYVGAARTARWDAAADHLALAFDDEDVALPPAAGSRWSPPTAPALSVTRTAHANTVVVELRGVFRIMANVVPITAEDSRVHGYGVTDDDSLAHLDLGFKFYDLTDDVHGVLGQTYRTDYVNRLNVTAKMPVMGGADTFLSSGLFETDCAVARFGRDGATAGAGTTGIAMVTDSKYL</sequence>
<keyword evidence="3" id="KW-1185">Reference proteome</keyword>
<dbReference type="Proteomes" id="UP000275267">
    <property type="component" value="Unassembled WGS sequence"/>
</dbReference>
<dbReference type="InterPro" id="IPR009646">
    <property type="entry name" value="Root_cap"/>
</dbReference>
<organism evidence="2 3">
    <name type="scientific">Panicum miliaceum</name>
    <name type="common">Proso millet</name>
    <name type="synonym">Broomcorn millet</name>
    <dbReference type="NCBI Taxonomy" id="4540"/>
    <lineage>
        <taxon>Eukaryota</taxon>
        <taxon>Viridiplantae</taxon>
        <taxon>Streptophyta</taxon>
        <taxon>Embryophyta</taxon>
        <taxon>Tracheophyta</taxon>
        <taxon>Spermatophyta</taxon>
        <taxon>Magnoliopsida</taxon>
        <taxon>Liliopsida</taxon>
        <taxon>Poales</taxon>
        <taxon>Poaceae</taxon>
        <taxon>PACMAD clade</taxon>
        <taxon>Panicoideae</taxon>
        <taxon>Panicodae</taxon>
        <taxon>Paniceae</taxon>
        <taxon>Panicinae</taxon>
        <taxon>Panicum</taxon>
        <taxon>Panicum sect. Panicum</taxon>
    </lineage>
</organism>
<keyword evidence="1" id="KW-0732">Signal</keyword>
<feature type="signal peptide" evidence="1">
    <location>
        <begin position="1"/>
        <end position="28"/>
    </location>
</feature>
<proteinExistence type="predicted"/>
<dbReference type="STRING" id="4540.A0A3L6SYL8"/>
<gene>
    <name evidence="2" type="ORF">C2845_PM05G09860</name>
</gene>
<evidence type="ECO:0000313" key="3">
    <source>
        <dbReference type="Proteomes" id="UP000275267"/>
    </source>
</evidence>
<dbReference type="OrthoDB" id="2012063at2759"/>
<dbReference type="AlphaFoldDB" id="A0A3L6SYL8"/>
<dbReference type="EMBL" id="PQIB02000003">
    <property type="protein sequence ID" value="RLN28548.1"/>
    <property type="molecule type" value="Genomic_DNA"/>
</dbReference>
<evidence type="ECO:0000313" key="2">
    <source>
        <dbReference type="EMBL" id="RLN28548.1"/>
    </source>
</evidence>
<evidence type="ECO:0000256" key="1">
    <source>
        <dbReference type="SAM" id="SignalP"/>
    </source>
</evidence>
<dbReference type="PANTHER" id="PTHR31656">
    <property type="entry name" value="ROOT CAP DOMAIN-CONTAINING PROTEIN"/>
    <property type="match status" value="1"/>
</dbReference>
<dbReference type="Pfam" id="PF06830">
    <property type="entry name" value="Root_cap"/>
    <property type="match status" value="1"/>
</dbReference>
<protein>
    <submittedName>
        <fullName evidence="2">Uncharacterized protein</fullName>
    </submittedName>
</protein>